<organism evidence="1 2">
    <name type="scientific">Psychrobacillus glaciei</name>
    <dbReference type="NCBI Taxonomy" id="2283160"/>
    <lineage>
        <taxon>Bacteria</taxon>
        <taxon>Bacillati</taxon>
        <taxon>Bacillota</taxon>
        <taxon>Bacilli</taxon>
        <taxon>Bacillales</taxon>
        <taxon>Bacillaceae</taxon>
        <taxon>Psychrobacillus</taxon>
    </lineage>
</organism>
<proteinExistence type="predicted"/>
<accession>A0A5J6SRJ0</accession>
<name>A0A5J6SRJ0_9BACI</name>
<evidence type="ECO:0000313" key="2">
    <source>
        <dbReference type="Proteomes" id="UP000325517"/>
    </source>
</evidence>
<dbReference type="Proteomes" id="UP000325517">
    <property type="component" value="Chromosome"/>
</dbReference>
<protein>
    <submittedName>
        <fullName evidence="1">Uncharacterized protein</fullName>
    </submittedName>
</protein>
<dbReference type="AlphaFoldDB" id="A0A5J6SRJ0"/>
<dbReference type="EMBL" id="CP031223">
    <property type="protein sequence ID" value="QFF98787.1"/>
    <property type="molecule type" value="Genomic_DNA"/>
</dbReference>
<sequence length="88" mass="10183">MEDKRWIELHGKLKKILNRDANNITVLFNDMSIGNLTLTIPKSNVFSLSLKVHKYYNLFAELKGVTHVNNGRVYTNNILKVVRVVNEK</sequence>
<keyword evidence="2" id="KW-1185">Reference proteome</keyword>
<dbReference type="KEGG" id="psyo:PB01_08050"/>
<reference evidence="1 2" key="1">
    <citation type="submission" date="2018-07" db="EMBL/GenBank/DDBJ databases">
        <title>Complete genome sequence of Psychrobacillus sp. PB01, isolated from iceberg, and comparative genome analysis of Psychrobacillus strains.</title>
        <authorList>
            <person name="Lee P.C."/>
        </authorList>
    </citation>
    <scope>NUCLEOTIDE SEQUENCE [LARGE SCALE GENOMIC DNA]</scope>
    <source>
        <strain evidence="1 2">PB01</strain>
    </source>
</reference>
<dbReference type="RefSeq" id="WP_151699723.1">
    <property type="nucleotide sequence ID" value="NZ_CP031223.1"/>
</dbReference>
<evidence type="ECO:0000313" key="1">
    <source>
        <dbReference type="EMBL" id="QFF98787.1"/>
    </source>
</evidence>
<gene>
    <name evidence="1" type="ORF">PB01_08050</name>
</gene>